<name>A0ABV4J9X5_9ACTN</name>
<evidence type="ECO:0000313" key="3">
    <source>
        <dbReference type="Proteomes" id="UP001567537"/>
    </source>
</evidence>
<feature type="region of interest" description="Disordered" evidence="1">
    <location>
        <begin position="1"/>
        <end position="168"/>
    </location>
</feature>
<evidence type="ECO:0000313" key="2">
    <source>
        <dbReference type="EMBL" id="MEZ3182456.1"/>
    </source>
</evidence>
<comment type="caution">
    <text evidence="2">The sequence shown here is derived from an EMBL/GenBank/DDBJ whole genome shotgun (WGS) entry which is preliminary data.</text>
</comment>
<dbReference type="Proteomes" id="UP001567537">
    <property type="component" value="Unassembled WGS sequence"/>
</dbReference>
<sequence>MVPPGRARTRTPDTSTAPRSASSAARDPPGLPDVAPGARSRSRPAGAVRRSRRRRRAAAAPVGHERARPHHHQGDPVRRRRPSGAGAVDLLLARTRAPARHRPPRPVARPRPPRRRGPAREVPRRSGPGGAPGPRHREVGRPPPHRRPRPLQEPGTSPPTWKKSAHCGEGDSCVRMATTSQAVHTAESAGPGGAVRTTSRDGFHLLLLALKKEPHFIARRHTA</sequence>
<gene>
    <name evidence="2" type="ORF">KYY02_28505</name>
</gene>
<proteinExistence type="predicted"/>
<keyword evidence="3" id="KW-1185">Reference proteome</keyword>
<protein>
    <submittedName>
        <fullName evidence="2">DUF397 domain-containing protein</fullName>
    </submittedName>
</protein>
<accession>A0ABV4J9X5</accession>
<dbReference type="EMBL" id="JAHWZY010000043">
    <property type="protein sequence ID" value="MEZ3182456.1"/>
    <property type="molecule type" value="Genomic_DNA"/>
</dbReference>
<organism evidence="2 3">
    <name type="scientific">Streptomyces pimonensis</name>
    <dbReference type="NCBI Taxonomy" id="2860288"/>
    <lineage>
        <taxon>Bacteria</taxon>
        <taxon>Bacillati</taxon>
        <taxon>Actinomycetota</taxon>
        <taxon>Actinomycetes</taxon>
        <taxon>Kitasatosporales</taxon>
        <taxon>Streptomycetaceae</taxon>
        <taxon>Streptomyces</taxon>
    </lineage>
</organism>
<reference evidence="2 3" key="1">
    <citation type="journal article" date="2021" name="Res Sq">
        <title>Streptomyces Pimoensis sp. nov., Isolated From the Taklimakan Desert in Xinjiang, China.</title>
        <authorList>
            <person name="Zhang P."/>
            <person name="Luo X."/>
            <person name="Luo X."/>
            <person name="Liu Z."/>
            <person name="Xia Z."/>
            <person name="Wan C."/>
            <person name="zhang L."/>
        </authorList>
    </citation>
    <scope>NUCLEOTIDE SEQUENCE [LARGE SCALE GENOMIC DNA]</scope>
    <source>
        <strain evidence="2 3">TRM75549</strain>
    </source>
</reference>
<feature type="compositionally biased region" description="Low complexity" evidence="1">
    <location>
        <begin position="12"/>
        <end position="48"/>
    </location>
</feature>
<evidence type="ECO:0000256" key="1">
    <source>
        <dbReference type="SAM" id="MobiDB-lite"/>
    </source>
</evidence>